<protein>
    <recommendedName>
        <fullName evidence="3">HD domain-containing protein</fullName>
    </recommendedName>
</protein>
<sequence>MVEPDDDVGPLSRRIGDLQTELGALRQDLHAADGSDDEFRARFESVAGELQDLLAAANGGHGAIDTISGETITPLDPDPAAIDLDDVAHALSNLSRFTGQGTRFYSVARHSVHVSREVEARGGSRAAQRWGLLHDAPEAYLSDVPAPVKRSLPGYTHAEKRLARAVRDALDVEVTAADLTVVDAADSAVGRHELSVHLPESDHESPPLEYDPDALESNVADSDLFRERARTLGLR</sequence>
<dbReference type="EMBL" id="JBHSFA010000002">
    <property type="protein sequence ID" value="MFC4540542.1"/>
    <property type="molecule type" value="Genomic_DNA"/>
</dbReference>
<evidence type="ECO:0000313" key="2">
    <source>
        <dbReference type="Proteomes" id="UP001595898"/>
    </source>
</evidence>
<dbReference type="AlphaFoldDB" id="A0ABD5PJ22"/>
<dbReference type="Proteomes" id="UP001595898">
    <property type="component" value="Unassembled WGS sequence"/>
</dbReference>
<keyword evidence="2" id="KW-1185">Reference proteome</keyword>
<dbReference type="Gene3D" id="1.10.3210.10">
    <property type="entry name" value="Hypothetical protein af1432"/>
    <property type="match status" value="1"/>
</dbReference>
<name>A0ABD5PJ22_9EURY</name>
<organism evidence="1 2">
    <name type="scientific">Halosolutus amylolyticus</name>
    <dbReference type="NCBI Taxonomy" id="2932267"/>
    <lineage>
        <taxon>Archaea</taxon>
        <taxon>Methanobacteriati</taxon>
        <taxon>Methanobacteriota</taxon>
        <taxon>Stenosarchaea group</taxon>
        <taxon>Halobacteria</taxon>
        <taxon>Halobacteriales</taxon>
        <taxon>Natrialbaceae</taxon>
        <taxon>Halosolutus</taxon>
    </lineage>
</organism>
<dbReference type="SUPFAM" id="SSF109604">
    <property type="entry name" value="HD-domain/PDEase-like"/>
    <property type="match status" value="1"/>
</dbReference>
<reference evidence="1 2" key="1">
    <citation type="journal article" date="2019" name="Int. J. Syst. Evol. Microbiol.">
        <title>The Global Catalogue of Microorganisms (GCM) 10K type strain sequencing project: providing services to taxonomists for standard genome sequencing and annotation.</title>
        <authorList>
            <consortium name="The Broad Institute Genomics Platform"/>
            <consortium name="The Broad Institute Genome Sequencing Center for Infectious Disease"/>
            <person name="Wu L."/>
            <person name="Ma J."/>
        </authorList>
    </citation>
    <scope>NUCLEOTIDE SEQUENCE [LARGE SCALE GENOMIC DNA]</scope>
    <source>
        <strain evidence="1 2">WLHS5</strain>
    </source>
</reference>
<evidence type="ECO:0000313" key="1">
    <source>
        <dbReference type="EMBL" id="MFC4540542.1"/>
    </source>
</evidence>
<proteinExistence type="predicted"/>
<gene>
    <name evidence="1" type="ORF">ACFO5R_01215</name>
</gene>
<accession>A0ABD5PJ22</accession>
<evidence type="ECO:0008006" key="3">
    <source>
        <dbReference type="Google" id="ProtNLM"/>
    </source>
</evidence>
<comment type="caution">
    <text evidence="1">The sequence shown here is derived from an EMBL/GenBank/DDBJ whole genome shotgun (WGS) entry which is preliminary data.</text>
</comment>
<dbReference type="RefSeq" id="WP_250138711.1">
    <property type="nucleotide sequence ID" value="NZ_JALIQP010000001.1"/>
</dbReference>